<sequence length="275" mass="28646">MLNADGGAVPRSWLFTPGSRPDRFAKAAASAADALILDLEDAVAEERKVEARGHVVAWLAGAPAVRQRIAVRINPLGRGVGLEDLVALSRLARAPDYVLVPKAEEPAELALAARVLEEAGSAARLAALVESARGVARAADIAGATPRLVALLFGAADYAADLGQKVGVFRPDFARATVVNAAASAGIAAIDSPFFAIDEPDRHVLECRAGRDTGFWGKAAIHPAQLDAIGTAFSPTDAEHDLARRIMAAAPDGVGVLDGKMIDVAMVRWARRLAG</sequence>
<gene>
    <name evidence="8" type="ORF">FOY91_01665</name>
</gene>
<feature type="binding site" evidence="5">
    <location>
        <position position="130"/>
    </location>
    <ligand>
        <name>substrate</name>
    </ligand>
</feature>
<evidence type="ECO:0000256" key="1">
    <source>
        <dbReference type="ARBA" id="ARBA00001946"/>
    </source>
</evidence>
<comment type="cofactor">
    <cofactor evidence="1">
        <name>Mg(2+)</name>
        <dbReference type="ChEBI" id="CHEBI:18420"/>
    </cofactor>
</comment>
<dbReference type="PANTHER" id="PTHR32308">
    <property type="entry name" value="LYASE BETA SUBUNIT, PUTATIVE (AFU_ORTHOLOGUE AFUA_4G13030)-RELATED"/>
    <property type="match status" value="1"/>
</dbReference>
<evidence type="ECO:0000256" key="6">
    <source>
        <dbReference type="PIRSR" id="PIRSR015582-2"/>
    </source>
</evidence>
<keyword evidence="9" id="KW-1185">Reference proteome</keyword>
<comment type="similarity">
    <text evidence="2">Belongs to the HpcH/HpaI aldolase family.</text>
</comment>
<dbReference type="GO" id="GO:0000287">
    <property type="term" value="F:magnesium ion binding"/>
    <property type="evidence" value="ECO:0007669"/>
    <property type="project" value="TreeGrafter"/>
</dbReference>
<evidence type="ECO:0000313" key="9">
    <source>
        <dbReference type="Proteomes" id="UP000318681"/>
    </source>
</evidence>
<dbReference type="OrthoDB" id="9800547at2"/>
<evidence type="ECO:0000313" key="8">
    <source>
        <dbReference type="EMBL" id="TVV77267.1"/>
    </source>
</evidence>
<dbReference type="InterPro" id="IPR011206">
    <property type="entry name" value="Citrate_lyase_beta/mcl1/mcl2"/>
</dbReference>
<dbReference type="AlphaFoldDB" id="A0A558RCR1"/>
<dbReference type="Gene3D" id="3.20.20.60">
    <property type="entry name" value="Phosphoenolpyruvate-binding domains"/>
    <property type="match status" value="1"/>
</dbReference>
<evidence type="ECO:0000256" key="2">
    <source>
        <dbReference type="ARBA" id="ARBA00005568"/>
    </source>
</evidence>
<organism evidence="8 9">
    <name type="scientific">Alterirhizorhabdus solaris</name>
    <dbReference type="NCBI Taxonomy" id="2529389"/>
    <lineage>
        <taxon>Bacteria</taxon>
        <taxon>Pseudomonadati</taxon>
        <taxon>Pseudomonadota</taxon>
        <taxon>Alphaproteobacteria</taxon>
        <taxon>Sphingomonadales</taxon>
        <taxon>Rhizorhabdaceae</taxon>
        <taxon>Alterirhizorhabdus</taxon>
    </lineage>
</organism>
<dbReference type="InterPro" id="IPR015813">
    <property type="entry name" value="Pyrv/PenolPyrv_kinase-like_dom"/>
</dbReference>
<feature type="domain" description="HpcH/HpaI aldolase/citrate lyase" evidence="7">
    <location>
        <begin position="11"/>
        <end position="223"/>
    </location>
</feature>
<reference evidence="8 9" key="1">
    <citation type="submission" date="2019-07" db="EMBL/GenBank/DDBJ databases">
        <title>Sphingomonas solaris sp. nov., isolated from a solar panel from Boston, Massachusetts.</title>
        <authorList>
            <person name="Tanner K."/>
            <person name="Pascual J."/>
            <person name="Mancuso C."/>
            <person name="Pereto J."/>
            <person name="Khalil A."/>
            <person name="Vilanova C."/>
        </authorList>
    </citation>
    <scope>NUCLEOTIDE SEQUENCE [LARGE SCALE GENOMIC DNA]</scope>
    <source>
        <strain evidence="8 9">R4DWN</strain>
    </source>
</reference>
<keyword evidence="3 6" id="KW-0479">Metal-binding</keyword>
<evidence type="ECO:0000256" key="3">
    <source>
        <dbReference type="ARBA" id="ARBA00022723"/>
    </source>
</evidence>
<dbReference type="Proteomes" id="UP000318681">
    <property type="component" value="Unassembled WGS sequence"/>
</dbReference>
<dbReference type="EMBL" id="VNIM01000003">
    <property type="protein sequence ID" value="TVV77267.1"/>
    <property type="molecule type" value="Genomic_DNA"/>
</dbReference>
<accession>A0A558RCR1</accession>
<name>A0A558RCR1_9SPHN</name>
<feature type="binding site" evidence="6">
    <location>
        <position position="157"/>
    </location>
    <ligand>
        <name>Mg(2+)</name>
        <dbReference type="ChEBI" id="CHEBI:18420"/>
    </ligand>
</feature>
<evidence type="ECO:0000256" key="4">
    <source>
        <dbReference type="ARBA" id="ARBA00022842"/>
    </source>
</evidence>
<protein>
    <submittedName>
        <fullName evidence="8">CoA ester lyase</fullName>
    </submittedName>
</protein>
<dbReference type="SUPFAM" id="SSF51621">
    <property type="entry name" value="Phosphoenolpyruvate/pyruvate domain"/>
    <property type="match status" value="1"/>
</dbReference>
<keyword evidence="4 6" id="KW-0460">Magnesium</keyword>
<keyword evidence="8" id="KW-0456">Lyase</keyword>
<dbReference type="Pfam" id="PF03328">
    <property type="entry name" value="HpcH_HpaI"/>
    <property type="match status" value="1"/>
</dbReference>
<dbReference type="PIRSF" id="PIRSF015582">
    <property type="entry name" value="Cit_lyase_B"/>
    <property type="match status" value="1"/>
</dbReference>
<dbReference type="InterPro" id="IPR005000">
    <property type="entry name" value="Aldolase/citrate-lyase_domain"/>
</dbReference>
<dbReference type="GO" id="GO:0006107">
    <property type="term" value="P:oxaloacetate metabolic process"/>
    <property type="evidence" value="ECO:0007669"/>
    <property type="project" value="TreeGrafter"/>
</dbReference>
<dbReference type="RefSeq" id="WP_145147460.1">
    <property type="nucleotide sequence ID" value="NZ_VNIM01000003.1"/>
</dbReference>
<feature type="binding site" evidence="6">
    <location>
        <position position="130"/>
    </location>
    <ligand>
        <name>Mg(2+)</name>
        <dbReference type="ChEBI" id="CHEBI:18420"/>
    </ligand>
</feature>
<proteinExistence type="inferred from homology"/>
<dbReference type="InterPro" id="IPR040442">
    <property type="entry name" value="Pyrv_kinase-like_dom_sf"/>
</dbReference>
<evidence type="ECO:0000259" key="7">
    <source>
        <dbReference type="Pfam" id="PF03328"/>
    </source>
</evidence>
<dbReference type="PANTHER" id="PTHR32308:SF0">
    <property type="entry name" value="HPCH_HPAI ALDOLASE_CITRATE LYASE DOMAIN-CONTAINING PROTEIN"/>
    <property type="match status" value="1"/>
</dbReference>
<dbReference type="GO" id="GO:0016829">
    <property type="term" value="F:lyase activity"/>
    <property type="evidence" value="ECO:0007669"/>
    <property type="project" value="UniProtKB-KW"/>
</dbReference>
<comment type="caution">
    <text evidence="8">The sequence shown here is derived from an EMBL/GenBank/DDBJ whole genome shotgun (WGS) entry which is preliminary data.</text>
</comment>
<evidence type="ECO:0000256" key="5">
    <source>
        <dbReference type="PIRSR" id="PIRSR015582-1"/>
    </source>
</evidence>
<feature type="binding site" evidence="5">
    <location>
        <position position="72"/>
    </location>
    <ligand>
        <name>substrate</name>
    </ligand>
</feature>